<dbReference type="OrthoDB" id="10458493at2759"/>
<reference evidence="2" key="1">
    <citation type="submission" date="2020-12" db="UniProtKB">
        <authorList>
            <consortium name="WormBaseParasite"/>
        </authorList>
    </citation>
    <scope>IDENTIFICATION</scope>
    <source>
        <strain evidence="2">MHco3</strain>
    </source>
</reference>
<sequence length="86" mass="9841">MDLEMPYRKDHTFFKVIVGDFNAKIGLRRMAGELHIGTHGMEWNEQGESLRWIWESRGGQFYGEIDPSSSIGSFASLTLLLFRSST</sequence>
<evidence type="ECO:0000313" key="1">
    <source>
        <dbReference type="Proteomes" id="UP000025227"/>
    </source>
</evidence>
<evidence type="ECO:0000313" key="2">
    <source>
        <dbReference type="WBParaSite" id="HCON_00010910-00001"/>
    </source>
</evidence>
<accession>A0A7I4XTV0</accession>
<protein>
    <submittedName>
        <fullName evidence="2">Craniofacial development protein 2-like</fullName>
    </submittedName>
</protein>
<dbReference type="Proteomes" id="UP000025227">
    <property type="component" value="Unplaced"/>
</dbReference>
<name>A0A7I4XTV0_HAECO</name>
<organism evidence="1 2">
    <name type="scientific">Haemonchus contortus</name>
    <name type="common">Barber pole worm</name>
    <dbReference type="NCBI Taxonomy" id="6289"/>
    <lineage>
        <taxon>Eukaryota</taxon>
        <taxon>Metazoa</taxon>
        <taxon>Ecdysozoa</taxon>
        <taxon>Nematoda</taxon>
        <taxon>Chromadorea</taxon>
        <taxon>Rhabditida</taxon>
        <taxon>Rhabditina</taxon>
        <taxon>Rhabditomorpha</taxon>
        <taxon>Strongyloidea</taxon>
        <taxon>Trichostrongylidae</taxon>
        <taxon>Haemonchus</taxon>
    </lineage>
</organism>
<keyword evidence="1" id="KW-1185">Reference proteome</keyword>
<dbReference type="AlphaFoldDB" id="A0A7I4XTV0"/>
<dbReference type="WBParaSite" id="HCON_00010910-00001">
    <property type="protein sequence ID" value="HCON_00010910-00001"/>
    <property type="gene ID" value="HCON_00010910"/>
</dbReference>
<proteinExistence type="predicted"/>